<feature type="binding site" evidence="14">
    <location>
        <position position="98"/>
    </location>
    <ligand>
        <name>L-threonine</name>
        <dbReference type="ChEBI" id="CHEBI:57926"/>
    </ligand>
</feature>
<feature type="binding site" evidence="14">
    <location>
        <position position="212"/>
    </location>
    <ligand>
        <name>L-threonine</name>
        <dbReference type="ChEBI" id="CHEBI:57926"/>
    </ligand>
</feature>
<feature type="binding site" evidence="14">
    <location>
        <position position="226"/>
    </location>
    <ligand>
        <name>ATP</name>
        <dbReference type="ChEBI" id="CHEBI:30616"/>
    </ligand>
</feature>
<evidence type="ECO:0000313" key="16">
    <source>
        <dbReference type="EMBL" id="XBH02759.1"/>
    </source>
</evidence>
<feature type="binding site" evidence="14">
    <location>
        <position position="172"/>
    </location>
    <ligand>
        <name>L-threonine</name>
        <dbReference type="ChEBI" id="CHEBI:57926"/>
    </ligand>
</feature>
<evidence type="ECO:0000256" key="5">
    <source>
        <dbReference type="ARBA" id="ARBA00022490"/>
    </source>
</evidence>
<evidence type="ECO:0000259" key="15">
    <source>
        <dbReference type="PROSITE" id="PS51163"/>
    </source>
</evidence>
<evidence type="ECO:0000256" key="11">
    <source>
        <dbReference type="ARBA" id="ARBA00029774"/>
    </source>
</evidence>
<dbReference type="GO" id="GO:0003725">
    <property type="term" value="F:double-stranded RNA binding"/>
    <property type="evidence" value="ECO:0007669"/>
    <property type="project" value="UniProtKB-UniRule"/>
</dbReference>
<keyword evidence="7 13" id="KW-0819">tRNA processing</keyword>
<accession>A0AAU7CBZ1</accession>
<organism evidence="16">
    <name type="scientific">Singulisphaera sp. Ch08</name>
    <dbReference type="NCBI Taxonomy" id="3120278"/>
    <lineage>
        <taxon>Bacteria</taxon>
        <taxon>Pseudomonadati</taxon>
        <taxon>Planctomycetota</taxon>
        <taxon>Planctomycetia</taxon>
        <taxon>Isosphaerales</taxon>
        <taxon>Isosphaeraceae</taxon>
        <taxon>Singulisphaera</taxon>
    </lineage>
</organism>
<protein>
    <recommendedName>
        <fullName evidence="4 13">Threonylcarbamoyl-AMP synthase</fullName>
        <shortName evidence="13">TC-AMP synthase</shortName>
        <ecNumber evidence="3 13">2.7.7.87</ecNumber>
    </recommendedName>
    <alternativeName>
        <fullName evidence="11 13">L-threonylcarbamoyladenylate synthase</fullName>
    </alternativeName>
</protein>
<feature type="binding site" evidence="14">
    <location>
        <position position="148"/>
    </location>
    <ligand>
        <name>ATP</name>
        <dbReference type="ChEBI" id="CHEBI:30616"/>
    </ligand>
</feature>
<feature type="binding site" evidence="14">
    <location>
        <position position="89"/>
    </location>
    <ligand>
        <name>ATP</name>
        <dbReference type="ChEBI" id="CHEBI:30616"/>
    </ligand>
</feature>
<keyword evidence="5 13" id="KW-0963">Cytoplasm</keyword>
<feature type="binding site" evidence="14">
    <location>
        <position position="66"/>
    </location>
    <ligand>
        <name>L-threonine</name>
        <dbReference type="ChEBI" id="CHEBI:57926"/>
    </ligand>
</feature>
<dbReference type="PANTHER" id="PTHR17490">
    <property type="entry name" value="SUA5"/>
    <property type="match status" value="1"/>
</dbReference>
<proteinExistence type="inferred from homology"/>
<dbReference type="GO" id="GO:0005524">
    <property type="term" value="F:ATP binding"/>
    <property type="evidence" value="ECO:0007669"/>
    <property type="project" value="UniProtKB-UniRule"/>
</dbReference>
<dbReference type="InterPro" id="IPR017945">
    <property type="entry name" value="DHBP_synth_RibB-like_a/b_dom"/>
</dbReference>
<feature type="domain" description="YrdC-like" evidence="15">
    <location>
        <begin position="44"/>
        <end position="230"/>
    </location>
</feature>
<evidence type="ECO:0000256" key="2">
    <source>
        <dbReference type="ARBA" id="ARBA00007663"/>
    </source>
</evidence>
<dbReference type="AlphaFoldDB" id="A0AAU7CBZ1"/>
<evidence type="ECO:0000256" key="10">
    <source>
        <dbReference type="ARBA" id="ARBA00022840"/>
    </source>
</evidence>
<dbReference type="Pfam" id="PF01300">
    <property type="entry name" value="Sua5_yciO_yrdC"/>
    <property type="match status" value="1"/>
</dbReference>
<dbReference type="EC" id="2.7.7.87" evidence="3 13"/>
<feature type="binding site" evidence="14">
    <location>
        <position position="93"/>
    </location>
    <ligand>
        <name>ATP</name>
        <dbReference type="ChEBI" id="CHEBI:30616"/>
    </ligand>
</feature>
<keyword evidence="6 13" id="KW-0808">Transferase</keyword>
<dbReference type="RefSeq" id="WP_406695500.1">
    <property type="nucleotide sequence ID" value="NZ_CP155447.1"/>
</dbReference>
<feature type="binding site" evidence="14">
    <location>
        <position position="152"/>
    </location>
    <ligand>
        <name>ATP</name>
        <dbReference type="ChEBI" id="CHEBI:30616"/>
    </ligand>
</feature>
<dbReference type="GO" id="GO:0000049">
    <property type="term" value="F:tRNA binding"/>
    <property type="evidence" value="ECO:0007669"/>
    <property type="project" value="TreeGrafter"/>
</dbReference>
<evidence type="ECO:0000256" key="9">
    <source>
        <dbReference type="ARBA" id="ARBA00022741"/>
    </source>
</evidence>
<evidence type="ECO:0000256" key="13">
    <source>
        <dbReference type="PIRNR" id="PIRNR004930"/>
    </source>
</evidence>
<dbReference type="FunFam" id="3.90.870.10:FF:000009">
    <property type="entry name" value="Threonylcarbamoyl-AMP synthase, putative"/>
    <property type="match status" value="1"/>
</dbReference>
<comment type="function">
    <text evidence="13">Required for the formation of a threonylcarbamoyl group on adenosine at position 37 (t(6)A37) in tRNAs that read codons beginning with adenine.</text>
</comment>
<evidence type="ECO:0000256" key="7">
    <source>
        <dbReference type="ARBA" id="ARBA00022694"/>
    </source>
</evidence>
<reference evidence="16" key="1">
    <citation type="submission" date="2024-05" db="EMBL/GenBank/DDBJ databases">
        <title>Planctomycetes of the genus Singulisphaera possess chitinolytic capabilities.</title>
        <authorList>
            <person name="Ivanova A."/>
        </authorList>
    </citation>
    <scope>NUCLEOTIDE SEQUENCE</scope>
    <source>
        <strain evidence="16">Ch08T</strain>
    </source>
</reference>
<dbReference type="GO" id="GO:0005737">
    <property type="term" value="C:cytoplasm"/>
    <property type="evidence" value="ECO:0007669"/>
    <property type="project" value="UniProtKB-SubCell"/>
</dbReference>
<dbReference type="NCBIfam" id="TIGR00057">
    <property type="entry name" value="L-threonylcarbamoyladenylate synthase"/>
    <property type="match status" value="1"/>
</dbReference>
<dbReference type="InterPro" id="IPR005145">
    <property type="entry name" value="Sua5_C"/>
</dbReference>
<evidence type="ECO:0000256" key="4">
    <source>
        <dbReference type="ARBA" id="ARBA00015492"/>
    </source>
</evidence>
<evidence type="ECO:0000256" key="6">
    <source>
        <dbReference type="ARBA" id="ARBA00022679"/>
    </source>
</evidence>
<comment type="catalytic activity">
    <reaction evidence="12 13">
        <text>L-threonine + hydrogencarbonate + ATP = L-threonylcarbamoyladenylate + diphosphate + H2O</text>
        <dbReference type="Rhea" id="RHEA:36407"/>
        <dbReference type="ChEBI" id="CHEBI:15377"/>
        <dbReference type="ChEBI" id="CHEBI:17544"/>
        <dbReference type="ChEBI" id="CHEBI:30616"/>
        <dbReference type="ChEBI" id="CHEBI:33019"/>
        <dbReference type="ChEBI" id="CHEBI:57926"/>
        <dbReference type="ChEBI" id="CHEBI:73682"/>
        <dbReference type="EC" id="2.7.7.87"/>
    </reaction>
</comment>
<dbReference type="InterPro" id="IPR038385">
    <property type="entry name" value="Sua5/YwlC_C"/>
</dbReference>
<dbReference type="GO" id="GO:0008033">
    <property type="term" value="P:tRNA processing"/>
    <property type="evidence" value="ECO:0007669"/>
    <property type="project" value="UniProtKB-KW"/>
</dbReference>
<evidence type="ECO:0000256" key="14">
    <source>
        <dbReference type="PIRSR" id="PIRSR004930-1"/>
    </source>
</evidence>
<dbReference type="PANTHER" id="PTHR17490:SF16">
    <property type="entry name" value="THREONYLCARBAMOYL-AMP SYNTHASE"/>
    <property type="match status" value="1"/>
</dbReference>
<dbReference type="Gene3D" id="3.40.50.11030">
    <property type="entry name" value="Threonylcarbamoyl-AMP synthase, C-terminal domain"/>
    <property type="match status" value="1"/>
</dbReference>
<evidence type="ECO:0000256" key="3">
    <source>
        <dbReference type="ARBA" id="ARBA00012584"/>
    </source>
</evidence>
<keyword evidence="10 13" id="KW-0067">ATP-binding</keyword>
<dbReference type="GO" id="GO:0006450">
    <property type="term" value="P:regulation of translational fidelity"/>
    <property type="evidence" value="ECO:0007669"/>
    <property type="project" value="TreeGrafter"/>
</dbReference>
<dbReference type="InterPro" id="IPR010923">
    <property type="entry name" value="T(6)A37_SUA5"/>
</dbReference>
<feature type="binding site" evidence="14">
    <location>
        <position position="174"/>
    </location>
    <ligand>
        <name>ATP</name>
        <dbReference type="ChEBI" id="CHEBI:30616"/>
    </ligand>
</feature>
<dbReference type="InterPro" id="IPR050156">
    <property type="entry name" value="TC-AMP_synthase_SUA5"/>
</dbReference>
<evidence type="ECO:0000256" key="1">
    <source>
        <dbReference type="ARBA" id="ARBA00004496"/>
    </source>
</evidence>
<dbReference type="EMBL" id="CP155447">
    <property type="protein sequence ID" value="XBH02759.1"/>
    <property type="molecule type" value="Genomic_DNA"/>
</dbReference>
<dbReference type="PIRSF" id="PIRSF004930">
    <property type="entry name" value="Tln_factor_SUA5"/>
    <property type="match status" value="1"/>
</dbReference>
<evidence type="ECO:0000256" key="8">
    <source>
        <dbReference type="ARBA" id="ARBA00022695"/>
    </source>
</evidence>
<keyword evidence="9 13" id="KW-0547">Nucleotide-binding</keyword>
<keyword evidence="8 13" id="KW-0548">Nucleotidyltransferase</keyword>
<name>A0AAU7CBZ1_9BACT</name>
<feature type="binding site" evidence="14">
    <location>
        <position position="182"/>
    </location>
    <ligand>
        <name>L-threonine</name>
        <dbReference type="ChEBI" id="CHEBI:57926"/>
    </ligand>
</feature>
<comment type="similarity">
    <text evidence="2 13">Belongs to the SUA5 family.</text>
</comment>
<dbReference type="PROSITE" id="PS51163">
    <property type="entry name" value="YRDC"/>
    <property type="match status" value="1"/>
</dbReference>
<feature type="binding site" evidence="14">
    <location>
        <position position="266"/>
    </location>
    <ligand>
        <name>ATP</name>
        <dbReference type="ChEBI" id="CHEBI:30616"/>
    </ligand>
</feature>
<dbReference type="Pfam" id="PF03481">
    <property type="entry name" value="Sua5_C"/>
    <property type="match status" value="1"/>
</dbReference>
<dbReference type="InterPro" id="IPR006070">
    <property type="entry name" value="Sua5-like_dom"/>
</dbReference>
<evidence type="ECO:0000256" key="12">
    <source>
        <dbReference type="ARBA" id="ARBA00048366"/>
    </source>
</evidence>
<comment type="subcellular location">
    <subcellularLocation>
        <location evidence="1 13">Cytoplasm</location>
    </subcellularLocation>
</comment>
<dbReference type="SUPFAM" id="SSF55821">
    <property type="entry name" value="YrdC/RibB"/>
    <property type="match status" value="1"/>
</dbReference>
<sequence>MRSTVPRGSPTPPLARRWAEAVAIRPFVPRLTPVIPVNDDEPDPSAVAAAAGILRRGGLVAFATETVYGLGADATNPEAVARIFLAKGRPSFNPLIVHADCVEMARDSVLEWPASADVLAREFWPGPLTLVLPRAANIPDVVTAGRETVGVRIPRSRVARALIQATGRPIAAPSANRSTGISPTEAWHVSNDLDGKIDLILDSGKTGVGIESTVLDLTTNPPRVLRPGSITVEQIREALQLEVLGQGAISPDSQAHSSPGQMDIHYAPRTPTFRIEREAFESVPREGRWVLIVLGETPSIDVPPGRRPDQQFHLQTPTEAESSLYSHLQAIDLSGVDFLVIVPPPDEPRWLAIRDRLWRASRPWPAGL</sequence>
<gene>
    <name evidence="16" type="ORF">V5E97_31235</name>
</gene>
<dbReference type="GO" id="GO:0061710">
    <property type="term" value="F:L-threonylcarbamoyladenylate synthase"/>
    <property type="evidence" value="ECO:0007669"/>
    <property type="project" value="UniProtKB-EC"/>
</dbReference>
<dbReference type="Gene3D" id="3.90.870.10">
    <property type="entry name" value="DHBP synthase"/>
    <property type="match status" value="1"/>
</dbReference>